<feature type="region of interest" description="Disordered" evidence="2">
    <location>
        <begin position="1"/>
        <end position="33"/>
    </location>
</feature>
<dbReference type="EMBL" id="MCIF01000002">
    <property type="protein sequence ID" value="RAQ93972.1"/>
    <property type="molecule type" value="Genomic_DNA"/>
</dbReference>
<feature type="compositionally biased region" description="Basic and acidic residues" evidence="2">
    <location>
        <begin position="1"/>
        <end position="15"/>
    </location>
</feature>
<keyword evidence="1" id="KW-0175">Coiled coil</keyword>
<comment type="caution">
    <text evidence="3">The sequence shown here is derived from an EMBL/GenBank/DDBJ whole genome shotgun (WGS) entry which is preliminary data.</text>
</comment>
<sequence>MEQTQRKNSESREPEGWNGTAQPIPASASPAAQPAAGMGGFRLHVLEVYNWGTFNGLARLEPLGGSALLTGANAAGKTTLVDALLTLMVPPGKRLYNQAAGGHKAEERNERTYIRGAWKKLQDVDSSSSRNIYLRGTNSHSVLLAIFRRLIPEQAPEEITLAQLFWWEGGDTLRRLYIVARTALSIAEHFSPQQPLKLSELRKQLKSAGVELFEHFSPYSRRFQHLFHLRSEKAMDLFNQITVVKDIGPLNQFIRNHMLEKYDIHEDLKELYNNYVNLTRAYAAIERAERQLAILTPLIAQADSYEDLQRRIQETEEAREFLEYYFLGYRKHLLEQALVEQQRRYEQLAASKAALTEMLVPLRDQEREIYAQIRSDEVERQLSTLSERLQRLQEERERRRREAQRYTALAQALGLVGFSDEPTFQRTREQALHLQAKIEEHQRRLIARRDELVTAKARLSEHCQQLRQAIASLQQRGSQLPESDLLLRSRLAAALQRSTEELPFVGELLRVRETDRAWEPAIQRLLRGFGRHLLVLGEYYQEVSRYVEQTDLKGHLIYRCVQPGQGPGRRGELTAQSLYHKLEIRQHANPIFATWLETELIDFYNYRCCESLEEFRSAPRALTRQGQIKHNRSRHEKDDRTPLGDPRNYVLGWDNSSKQRALIEELETSQRQLDHCTAEKEALEREQQDRQQQRDQLRRLLDVETFARLDWYAVDRECQRLVRELEQLRGRSEYLNQLKSQRAALQEAIKEKEETLRQKEQQLGMLRGYLERDQAELAACQRLLGQTPPLTAEGRERARVRIERDLKNERALSLDTLGEIKQRLARTYQQSLSPLKGNSEKMAEEIRERMRAFLETDPALRQQLDDSLAALPDYRRCYERIQKDDLPRHRAGFKALLNEKVVTSITGFQATLYQHEQAIRESLETLNAALAAVPYSASTYLQLCADLTRNQEIVEFRRALKACIPDVGQLTPESYHSCFERIQGLLKRLQSEEAWAQRVTDVRNWLEFRAEERQRGQPQPIVANSYSDSAGLNGGQKARLATSILASATAYQYQLDRPEVRDAALRLVVLDEAFGRSDQANTLLALELFRSLGFQLIVVTPLEKIAVIEPFISSCHLIVRKSEESCPFVYNMSDVQLRQYRERYSQQKELSPS</sequence>
<organism evidence="3 4">
    <name type="scientific">Thermogemmatispora tikiterensis</name>
    <dbReference type="NCBI Taxonomy" id="1825093"/>
    <lineage>
        <taxon>Bacteria</taxon>
        <taxon>Bacillati</taxon>
        <taxon>Chloroflexota</taxon>
        <taxon>Ktedonobacteria</taxon>
        <taxon>Thermogemmatisporales</taxon>
        <taxon>Thermogemmatisporaceae</taxon>
        <taxon>Thermogemmatispora</taxon>
    </lineage>
</organism>
<dbReference type="Proteomes" id="UP000248706">
    <property type="component" value="Unassembled WGS sequence"/>
</dbReference>
<dbReference type="Pfam" id="PF13555">
    <property type="entry name" value="AAA_29"/>
    <property type="match status" value="1"/>
</dbReference>
<evidence type="ECO:0000313" key="3">
    <source>
        <dbReference type="EMBL" id="RAQ93972.1"/>
    </source>
</evidence>
<dbReference type="SUPFAM" id="SSF52540">
    <property type="entry name" value="P-loop containing nucleoside triphosphate hydrolases"/>
    <property type="match status" value="1"/>
</dbReference>
<evidence type="ECO:0000256" key="2">
    <source>
        <dbReference type="SAM" id="MobiDB-lite"/>
    </source>
</evidence>
<feature type="coiled-coil region" evidence="1">
    <location>
        <begin position="731"/>
        <end position="762"/>
    </location>
</feature>
<name>A0A328VDD9_9CHLR</name>
<gene>
    <name evidence="3" type="ORF">A4R35_00410</name>
</gene>
<feature type="region of interest" description="Disordered" evidence="2">
    <location>
        <begin position="623"/>
        <end position="650"/>
    </location>
</feature>
<evidence type="ECO:0008006" key="5">
    <source>
        <dbReference type="Google" id="ProtNLM"/>
    </source>
</evidence>
<evidence type="ECO:0000256" key="1">
    <source>
        <dbReference type="SAM" id="Coils"/>
    </source>
</evidence>
<dbReference type="Gene3D" id="3.40.50.300">
    <property type="entry name" value="P-loop containing nucleotide triphosphate hydrolases"/>
    <property type="match status" value="2"/>
</dbReference>
<evidence type="ECO:0000313" key="4">
    <source>
        <dbReference type="Proteomes" id="UP000248706"/>
    </source>
</evidence>
<protein>
    <recommendedName>
        <fullName evidence="5">ATP-binding protein</fullName>
    </recommendedName>
</protein>
<keyword evidence="4" id="KW-1185">Reference proteome</keyword>
<proteinExistence type="predicted"/>
<reference evidence="3 4" key="1">
    <citation type="submission" date="2016-08" db="EMBL/GenBank/DDBJ databases">
        <title>Analysis of Carbohydrate Active Enzymes in Thermogemmatispora T81 Reveals Carbohydrate Degradation Ability.</title>
        <authorList>
            <person name="Tomazini A."/>
            <person name="Lal S."/>
            <person name="Stott M."/>
            <person name="Henrissat B."/>
            <person name="Polikarpov I."/>
            <person name="Sparling R."/>
            <person name="Levin D.B."/>
        </authorList>
    </citation>
    <scope>NUCLEOTIDE SEQUENCE [LARGE SCALE GENOMIC DNA]</scope>
    <source>
        <strain evidence="3 4">T81</strain>
    </source>
</reference>
<feature type="coiled-coil region" evidence="1">
    <location>
        <begin position="666"/>
        <end position="703"/>
    </location>
</feature>
<feature type="coiled-coil region" evidence="1">
    <location>
        <begin position="268"/>
        <end position="476"/>
    </location>
</feature>
<accession>A0A328VDD9</accession>
<feature type="compositionally biased region" description="Low complexity" evidence="2">
    <location>
        <begin position="21"/>
        <end position="33"/>
    </location>
</feature>
<dbReference type="InterPro" id="IPR027417">
    <property type="entry name" value="P-loop_NTPase"/>
</dbReference>
<dbReference type="Pfam" id="PF13558">
    <property type="entry name" value="SbcC_Walker_B"/>
    <property type="match status" value="1"/>
</dbReference>
<dbReference type="AlphaFoldDB" id="A0A328VDD9"/>